<name>A0A9Q9AYH2_9PEZI</name>
<evidence type="ECO:0000313" key="4">
    <source>
        <dbReference type="EMBL" id="USW54835.1"/>
    </source>
</evidence>
<dbReference type="Proteomes" id="UP001056384">
    <property type="component" value="Chromosome 6"/>
</dbReference>
<keyword evidence="5" id="KW-1185">Reference proteome</keyword>
<feature type="transmembrane region" description="Helical" evidence="2">
    <location>
        <begin position="276"/>
        <end position="294"/>
    </location>
</feature>
<keyword evidence="4" id="KW-0012">Acyltransferase</keyword>
<dbReference type="AlphaFoldDB" id="A0A9Q9AYH2"/>
<evidence type="ECO:0000259" key="3">
    <source>
        <dbReference type="Pfam" id="PF01757"/>
    </source>
</evidence>
<gene>
    <name evidence="4" type="ORF">Slin15195_G081540</name>
</gene>
<evidence type="ECO:0000256" key="2">
    <source>
        <dbReference type="SAM" id="Phobius"/>
    </source>
</evidence>
<proteinExistence type="predicted"/>
<protein>
    <submittedName>
        <fullName evidence="4">Acyltransferase 3 domain-containing protein</fullName>
    </submittedName>
</protein>
<feature type="transmembrane region" description="Helical" evidence="2">
    <location>
        <begin position="110"/>
        <end position="134"/>
    </location>
</feature>
<keyword evidence="2" id="KW-0472">Membrane</keyword>
<feature type="transmembrane region" description="Helical" evidence="2">
    <location>
        <begin position="448"/>
        <end position="470"/>
    </location>
</feature>
<feature type="transmembrane region" description="Helical" evidence="2">
    <location>
        <begin position="362"/>
        <end position="380"/>
    </location>
</feature>
<evidence type="ECO:0000256" key="1">
    <source>
        <dbReference type="SAM" id="MobiDB-lite"/>
    </source>
</evidence>
<dbReference type="InterPro" id="IPR050879">
    <property type="entry name" value="Acyltransferase_3"/>
</dbReference>
<reference evidence="4" key="1">
    <citation type="submission" date="2022-06" db="EMBL/GenBank/DDBJ databases">
        <title>Complete genome sequences of two strains of the flax pathogen Septoria linicola.</title>
        <authorList>
            <person name="Lapalu N."/>
            <person name="Simon A."/>
            <person name="Demenou B."/>
            <person name="Paumier D."/>
            <person name="Guillot M.-P."/>
            <person name="Gout L."/>
            <person name="Valade R."/>
        </authorList>
    </citation>
    <scope>NUCLEOTIDE SEQUENCE</scope>
    <source>
        <strain evidence="4">SE15195</strain>
    </source>
</reference>
<feature type="transmembrane region" description="Helical" evidence="2">
    <location>
        <begin position="482"/>
        <end position="501"/>
    </location>
</feature>
<accession>A0A9Q9AYH2</accession>
<sequence length="526" mass="59161">MTAESPPSPVASTQPPGLLSDAVQSWSCAGVARLPRRVGYALTPTPVRAYFFNEHIPPRKLHSTSWMDGLRGLCAIIVFNSHFLFAFSRIVPLGYRTPQMFNESNHIAALPPFCFLWSGLGAVDVFFAIAGYVCSLRALQLMHLGSSAYDSVLIALSSSVFRRAFRLYLPVIVITLLTAFFTYAGGFGLTSYMFVKPARAKYLPGDISEVNPLQFETLPAQLHYWFNEMSILMNVWAVGPVYTSLDPHLWTIAYEFRASLHLYIVLLGLSRCRPIIRYWGLCGFALLYASWYRWEGPLFFFGAAAAQWDVISAKQEDEKTPRLPTSHSGPATSERSSAAEDNVSLKAFTRNPRSWLASHHRIVLWLIAIYFSGYPVKGYVNPAPGYTWINAFIPAWYRKREFRFARSIGTLTLLYLLRSSNSSGVGHQTRAHALLTSRVAQYLGQIMFALYLVHGTVLHALGYAITWWTWGWIGGNQGTLQWLIGILVGWSISLSVTIWIADVFNREVESRCVSLTKWIEGKCMNS</sequence>
<feature type="region of interest" description="Disordered" evidence="1">
    <location>
        <begin position="316"/>
        <end position="338"/>
    </location>
</feature>
<dbReference type="PANTHER" id="PTHR23028">
    <property type="entry name" value="ACETYLTRANSFERASE"/>
    <property type="match status" value="1"/>
</dbReference>
<feature type="transmembrane region" description="Helical" evidence="2">
    <location>
        <begin position="249"/>
        <end position="269"/>
    </location>
</feature>
<feature type="compositionally biased region" description="Polar residues" evidence="1">
    <location>
        <begin position="323"/>
        <end position="336"/>
    </location>
</feature>
<dbReference type="EMBL" id="CP099423">
    <property type="protein sequence ID" value="USW54835.1"/>
    <property type="molecule type" value="Genomic_DNA"/>
</dbReference>
<evidence type="ECO:0000313" key="5">
    <source>
        <dbReference type="Proteomes" id="UP001056384"/>
    </source>
</evidence>
<dbReference type="GO" id="GO:0016747">
    <property type="term" value="F:acyltransferase activity, transferring groups other than amino-acyl groups"/>
    <property type="evidence" value="ECO:0007669"/>
    <property type="project" value="InterPro"/>
</dbReference>
<dbReference type="PANTHER" id="PTHR23028:SF134">
    <property type="entry name" value="PUTATIVE (AFU_ORTHOLOGUE AFUA_4G08520)-RELATED"/>
    <property type="match status" value="1"/>
</dbReference>
<dbReference type="Pfam" id="PF01757">
    <property type="entry name" value="Acyl_transf_3"/>
    <property type="match status" value="1"/>
</dbReference>
<feature type="transmembrane region" description="Helical" evidence="2">
    <location>
        <begin position="69"/>
        <end position="90"/>
    </location>
</feature>
<feature type="domain" description="Acyltransferase 3" evidence="3">
    <location>
        <begin position="65"/>
        <end position="494"/>
    </location>
</feature>
<keyword evidence="2" id="KW-0812">Transmembrane</keyword>
<keyword evidence="4" id="KW-0808">Transferase</keyword>
<keyword evidence="2" id="KW-1133">Transmembrane helix</keyword>
<organism evidence="4 5">
    <name type="scientific">Septoria linicola</name>
    <dbReference type="NCBI Taxonomy" id="215465"/>
    <lineage>
        <taxon>Eukaryota</taxon>
        <taxon>Fungi</taxon>
        <taxon>Dikarya</taxon>
        <taxon>Ascomycota</taxon>
        <taxon>Pezizomycotina</taxon>
        <taxon>Dothideomycetes</taxon>
        <taxon>Dothideomycetidae</taxon>
        <taxon>Mycosphaerellales</taxon>
        <taxon>Mycosphaerellaceae</taxon>
        <taxon>Septoria</taxon>
    </lineage>
</organism>
<dbReference type="InterPro" id="IPR002656">
    <property type="entry name" value="Acyl_transf_3_dom"/>
</dbReference>
<feature type="transmembrane region" description="Helical" evidence="2">
    <location>
        <begin position="167"/>
        <end position="195"/>
    </location>
</feature>